<comment type="caution">
    <text evidence="3">The sequence shown here is derived from an EMBL/GenBank/DDBJ whole genome shotgun (WGS) entry which is preliminary data.</text>
</comment>
<reference evidence="3 4" key="1">
    <citation type="submission" date="2024-02" db="EMBL/GenBank/DDBJ databases">
        <title>De novo assembly and annotation of 12 fungi associated with fruit tree decline syndrome in Ontario, Canada.</title>
        <authorList>
            <person name="Sulman M."/>
            <person name="Ellouze W."/>
            <person name="Ilyukhin E."/>
        </authorList>
    </citation>
    <scope>NUCLEOTIDE SEQUENCE [LARGE SCALE GENOMIC DNA]</scope>
    <source>
        <strain evidence="3 4">M42-189</strain>
    </source>
</reference>
<proteinExistence type="predicted"/>
<protein>
    <recommendedName>
        <fullName evidence="5">Mid2 domain-containing protein</fullName>
    </recommendedName>
</protein>
<evidence type="ECO:0000313" key="4">
    <source>
        <dbReference type="Proteomes" id="UP001521785"/>
    </source>
</evidence>
<accession>A0ABR3QI94</accession>
<feature type="compositionally biased region" description="Polar residues" evidence="1">
    <location>
        <begin position="134"/>
        <end position="145"/>
    </location>
</feature>
<keyword evidence="4" id="KW-1185">Reference proteome</keyword>
<feature type="transmembrane region" description="Helical" evidence="2">
    <location>
        <begin position="150"/>
        <end position="175"/>
    </location>
</feature>
<evidence type="ECO:0000256" key="2">
    <source>
        <dbReference type="SAM" id="Phobius"/>
    </source>
</evidence>
<sequence>MGSNDCCDDNDAQLFEFGSPHVIATAGKTVAQATGVPKAQNDQTTTSDRPQATQGQQQDVSLSAMGASSTGEPDEPEATDSTKAITSGDTAKADATKASQSDATGTIARTASQSDSSNTASPVAGSGSDPAATNAINDSKSNNGNSNHTVAIAVGVGVGVGIVVFLLSIAGCWHIRRKRQRPGLRSKNLFEIGESSTPAMEVADNENNNSGARLGEKGRGSNIYELDGGARGAELPAGNEAEEVHGESADSKKWPSMFR</sequence>
<keyword evidence="2" id="KW-1133">Transmembrane helix</keyword>
<keyword evidence="2" id="KW-0812">Transmembrane</keyword>
<name>A0ABR3QI94_9PLEO</name>
<evidence type="ECO:0008006" key="5">
    <source>
        <dbReference type="Google" id="ProtNLM"/>
    </source>
</evidence>
<feature type="region of interest" description="Disordered" evidence="1">
    <location>
        <begin position="31"/>
        <end position="145"/>
    </location>
</feature>
<feature type="compositionally biased region" description="Basic and acidic residues" evidence="1">
    <location>
        <begin position="242"/>
        <end position="253"/>
    </location>
</feature>
<feature type="compositionally biased region" description="Polar residues" evidence="1">
    <location>
        <begin position="97"/>
        <end position="121"/>
    </location>
</feature>
<keyword evidence="2" id="KW-0472">Membrane</keyword>
<evidence type="ECO:0000313" key="3">
    <source>
        <dbReference type="EMBL" id="KAL1591567.1"/>
    </source>
</evidence>
<dbReference type="EMBL" id="JAKJXO020000024">
    <property type="protein sequence ID" value="KAL1591567.1"/>
    <property type="molecule type" value="Genomic_DNA"/>
</dbReference>
<feature type="region of interest" description="Disordered" evidence="1">
    <location>
        <begin position="200"/>
        <end position="259"/>
    </location>
</feature>
<organism evidence="3 4">
    <name type="scientific">Paraconiothyrium brasiliense</name>
    <dbReference type="NCBI Taxonomy" id="300254"/>
    <lineage>
        <taxon>Eukaryota</taxon>
        <taxon>Fungi</taxon>
        <taxon>Dikarya</taxon>
        <taxon>Ascomycota</taxon>
        <taxon>Pezizomycotina</taxon>
        <taxon>Dothideomycetes</taxon>
        <taxon>Pleosporomycetidae</taxon>
        <taxon>Pleosporales</taxon>
        <taxon>Massarineae</taxon>
        <taxon>Didymosphaeriaceae</taxon>
        <taxon>Paraconiothyrium</taxon>
    </lineage>
</organism>
<evidence type="ECO:0000256" key="1">
    <source>
        <dbReference type="SAM" id="MobiDB-lite"/>
    </source>
</evidence>
<feature type="compositionally biased region" description="Polar residues" evidence="1">
    <location>
        <begin position="79"/>
        <end position="89"/>
    </location>
</feature>
<feature type="compositionally biased region" description="Polar residues" evidence="1">
    <location>
        <begin position="40"/>
        <end position="71"/>
    </location>
</feature>
<gene>
    <name evidence="3" type="ORF">SLS60_011817</name>
</gene>
<dbReference type="Proteomes" id="UP001521785">
    <property type="component" value="Unassembled WGS sequence"/>
</dbReference>